<dbReference type="SUPFAM" id="SSF53187">
    <property type="entry name" value="Zn-dependent exopeptidases"/>
    <property type="match status" value="1"/>
</dbReference>
<accession>A0A538U3F5</accession>
<dbReference type="InterPro" id="IPR036264">
    <property type="entry name" value="Bact_exopeptidase_dim_dom"/>
</dbReference>
<dbReference type="PANTHER" id="PTHR43808">
    <property type="entry name" value="ACETYLORNITHINE DEACETYLASE"/>
    <property type="match status" value="1"/>
</dbReference>
<reference evidence="5 6" key="1">
    <citation type="journal article" date="2019" name="Nat. Microbiol.">
        <title>Mediterranean grassland soil C-N compound turnover is dependent on rainfall and depth, and is mediated by genomically divergent microorganisms.</title>
        <authorList>
            <person name="Diamond S."/>
            <person name="Andeer P.F."/>
            <person name="Li Z."/>
            <person name="Crits-Christoph A."/>
            <person name="Burstein D."/>
            <person name="Anantharaman K."/>
            <person name="Lane K.R."/>
            <person name="Thomas B.C."/>
            <person name="Pan C."/>
            <person name="Northen T.R."/>
            <person name="Banfield J.F."/>
        </authorList>
    </citation>
    <scope>NUCLEOTIDE SEQUENCE [LARGE SCALE GENOMIC DNA]</scope>
    <source>
        <strain evidence="5">WS_10</strain>
    </source>
</reference>
<dbReference type="Gene3D" id="3.40.630.10">
    <property type="entry name" value="Zn peptidases"/>
    <property type="match status" value="1"/>
</dbReference>
<evidence type="ECO:0000256" key="3">
    <source>
        <dbReference type="NCBIfam" id="TIGR01900"/>
    </source>
</evidence>
<evidence type="ECO:0000256" key="2">
    <source>
        <dbReference type="ARBA" id="ARBA00022801"/>
    </source>
</evidence>
<dbReference type="PANTHER" id="PTHR43808:SF31">
    <property type="entry name" value="N-ACETYL-L-CITRULLINE DEACETYLASE"/>
    <property type="match status" value="1"/>
</dbReference>
<dbReference type="NCBIfam" id="TIGR01900">
    <property type="entry name" value="dapE-gram_pos"/>
    <property type="match status" value="1"/>
</dbReference>
<dbReference type="Pfam" id="PF07687">
    <property type="entry name" value="M20_dimer"/>
    <property type="match status" value="1"/>
</dbReference>
<dbReference type="InterPro" id="IPR002933">
    <property type="entry name" value="Peptidase_M20"/>
</dbReference>
<dbReference type="Gene3D" id="3.30.70.360">
    <property type="match status" value="1"/>
</dbReference>
<feature type="domain" description="Peptidase M20 dimerisation" evidence="4">
    <location>
        <begin position="188"/>
        <end position="289"/>
    </location>
</feature>
<keyword evidence="2 5" id="KW-0378">Hydrolase</keyword>
<dbReference type="InterPro" id="IPR011650">
    <property type="entry name" value="Peptidase_M20_dimer"/>
</dbReference>
<dbReference type="GO" id="GO:0009014">
    <property type="term" value="F:succinyl-diaminopimelate desuccinylase activity"/>
    <property type="evidence" value="ECO:0007669"/>
    <property type="project" value="UniProtKB-UniRule"/>
</dbReference>
<evidence type="ECO:0000313" key="5">
    <source>
        <dbReference type="EMBL" id="TMQ70418.1"/>
    </source>
</evidence>
<evidence type="ECO:0000256" key="1">
    <source>
        <dbReference type="ARBA" id="ARBA00022723"/>
    </source>
</evidence>
<comment type="caution">
    <text evidence="5">The sequence shown here is derived from an EMBL/GenBank/DDBJ whole genome shotgun (WGS) entry which is preliminary data.</text>
</comment>
<keyword evidence="1" id="KW-0479">Metal-binding</keyword>
<dbReference type="InterPro" id="IPR010174">
    <property type="entry name" value="Succinyl-DAP_deSuclase_DapE"/>
</dbReference>
<gene>
    <name evidence="5" type="primary">dapE</name>
    <name evidence="5" type="ORF">E6K80_08565</name>
</gene>
<name>A0A538U3F5_UNCEI</name>
<dbReference type="EC" id="3.5.1.18" evidence="3"/>
<protein>
    <recommendedName>
        <fullName evidence="3">Succinyl-diaminopimelate desuccinylase</fullName>
        <ecNumber evidence="3">3.5.1.18</ecNumber>
    </recommendedName>
</protein>
<dbReference type="Pfam" id="PF01546">
    <property type="entry name" value="Peptidase_M20"/>
    <property type="match status" value="1"/>
</dbReference>
<evidence type="ECO:0000313" key="6">
    <source>
        <dbReference type="Proteomes" id="UP000319836"/>
    </source>
</evidence>
<evidence type="ECO:0000259" key="4">
    <source>
        <dbReference type="Pfam" id="PF07687"/>
    </source>
</evidence>
<proteinExistence type="predicted"/>
<dbReference type="SUPFAM" id="SSF55031">
    <property type="entry name" value="Bacterial exopeptidase dimerisation domain"/>
    <property type="match status" value="1"/>
</dbReference>
<dbReference type="GO" id="GO:0046872">
    <property type="term" value="F:metal ion binding"/>
    <property type="evidence" value="ECO:0007669"/>
    <property type="project" value="UniProtKB-KW"/>
</dbReference>
<dbReference type="Proteomes" id="UP000319836">
    <property type="component" value="Unassembled WGS sequence"/>
</dbReference>
<dbReference type="AlphaFoldDB" id="A0A538U3F5"/>
<sequence>MLATDRAVAQRREPVLQSRAPGTPMLAADLADLLETLVNIPSPTGHEATIAQWVADRLEARGQGEVLRSGQAVVWRGPRRQRPLLVLAGHLDTVPGDGVPATRDGDRLIGLGASDMKAGDAVLLGLVERLEPQRLRFDLAAVFYDAEEGPLEANGLTRVLGAMPWLREARLAVLLEPTSLKAEMGCVGSMNAQVTVRGKRAHSARPWLGVNAVGRAAPWLAEITRFPVTPTRLEGVEYKETLQVTTLHAGVARNVVPDELVANLNYRFPPDRDLDQAEARLRALIPQEFEIDVVDRSPPGRVALGEPEVREFVERFGLEVAGKQGWTDVAQFSAAGVPAFNYGPGIPEQAHQRDEYCPLSNLEPAFQTLAAFLAGAS</sequence>
<dbReference type="GO" id="GO:0006526">
    <property type="term" value="P:L-arginine biosynthetic process"/>
    <property type="evidence" value="ECO:0007669"/>
    <property type="project" value="TreeGrafter"/>
</dbReference>
<dbReference type="InterPro" id="IPR050072">
    <property type="entry name" value="Peptidase_M20A"/>
</dbReference>
<dbReference type="EMBL" id="VBPA01000207">
    <property type="protein sequence ID" value="TMQ70418.1"/>
    <property type="molecule type" value="Genomic_DNA"/>
</dbReference>
<dbReference type="GO" id="GO:0009089">
    <property type="term" value="P:lysine biosynthetic process via diaminopimelate"/>
    <property type="evidence" value="ECO:0007669"/>
    <property type="project" value="UniProtKB-UniRule"/>
</dbReference>
<organism evidence="5 6">
    <name type="scientific">Eiseniibacteriota bacterium</name>
    <dbReference type="NCBI Taxonomy" id="2212470"/>
    <lineage>
        <taxon>Bacteria</taxon>
        <taxon>Candidatus Eiseniibacteriota</taxon>
    </lineage>
</organism>
<dbReference type="GO" id="GO:0008777">
    <property type="term" value="F:acetylornithine deacetylase activity"/>
    <property type="evidence" value="ECO:0007669"/>
    <property type="project" value="TreeGrafter"/>
</dbReference>